<reference evidence="1 2" key="1">
    <citation type="submission" date="2015-07" db="EMBL/GenBank/DDBJ databases">
        <authorList>
            <person name="Voget S."/>
            <person name="Dogs M."/>
            <person name="Brinkhoff T.H."/>
            <person name="Daniel R."/>
        </authorList>
    </citation>
    <scope>NUCLEOTIDE SEQUENCE [LARGE SCALE GENOMIC DNA]</scope>
    <source>
        <strain evidence="1 2">B14</strain>
    </source>
</reference>
<accession>A0ABZ2BQS8</accession>
<organism evidence="1 2">
    <name type="scientific">Roseobacter fucihabitans</name>
    <dbReference type="NCBI Taxonomy" id="1537242"/>
    <lineage>
        <taxon>Bacteria</taxon>
        <taxon>Pseudomonadati</taxon>
        <taxon>Pseudomonadota</taxon>
        <taxon>Alphaproteobacteria</taxon>
        <taxon>Rhodobacterales</taxon>
        <taxon>Roseobacteraceae</taxon>
        <taxon>Roseobacter</taxon>
    </lineage>
</organism>
<evidence type="ECO:0000313" key="1">
    <source>
        <dbReference type="EMBL" id="WVX47813.1"/>
    </source>
</evidence>
<dbReference type="SUPFAM" id="SSF50923">
    <property type="entry name" value="Hemopexin-like domain"/>
    <property type="match status" value="1"/>
</dbReference>
<keyword evidence="2" id="KW-1185">Reference proteome</keyword>
<proteinExistence type="predicted"/>
<dbReference type="InterPro" id="IPR018487">
    <property type="entry name" value="Hemopexin-like_repeat"/>
</dbReference>
<dbReference type="InterPro" id="IPR036375">
    <property type="entry name" value="Hemopexin-like_dom_sf"/>
</dbReference>
<reference evidence="2" key="2">
    <citation type="submission" date="2024-01" db="EMBL/GenBank/DDBJ databases">
        <title>Roseobacter fucihabitans sp. nov., isolated from the brown alga Fucus spiralis.</title>
        <authorList>
            <person name="Hahnke S."/>
            <person name="Berger M."/>
            <person name="Schlingloff A."/>
            <person name="Athale I."/>
            <person name="Neumann-Schaal M."/>
            <person name="Adenaya A."/>
            <person name="Poehlein A."/>
            <person name="Daniel R."/>
            <person name="Pertersen J."/>
            <person name="Brinkhoff T."/>
        </authorList>
    </citation>
    <scope>NUCLEOTIDE SEQUENCE [LARGE SCALE GENOMIC DNA]</scope>
    <source>
        <strain evidence="2">B14</strain>
    </source>
</reference>
<evidence type="ECO:0008006" key="3">
    <source>
        <dbReference type="Google" id="ProtNLM"/>
    </source>
</evidence>
<dbReference type="PROSITE" id="PS51642">
    <property type="entry name" value="HEMOPEXIN_2"/>
    <property type="match status" value="1"/>
</dbReference>
<dbReference type="Gene3D" id="2.110.10.10">
    <property type="entry name" value="Hemopexin-like domain"/>
    <property type="match status" value="2"/>
</dbReference>
<dbReference type="Proteomes" id="UP001318682">
    <property type="component" value="Chromosome"/>
</dbReference>
<dbReference type="Pfam" id="PF00045">
    <property type="entry name" value="Hemopexin"/>
    <property type="match status" value="1"/>
</dbReference>
<gene>
    <name evidence="1" type="ORF">ROLI_008850</name>
</gene>
<dbReference type="EMBL" id="CP143423">
    <property type="protein sequence ID" value="WVX47813.1"/>
    <property type="molecule type" value="Genomic_DNA"/>
</dbReference>
<protein>
    <recommendedName>
        <fullName evidence="3">Peptidase C39-like domain-containing protein</fullName>
    </recommendedName>
</protein>
<sequence length="481" mass="53542">MTMDCAVRLASGELMFCSGPWVSFINPPNKTALRPPMDAADIFGPTFPAFPEALLIGRGNRAHKIYVFSRGQYWRYDAPTPSSRNIPLDPGHPKKISDVWFEMGTFHRAREHGIDGAVTLPGGRIFFFAGAECIEHIWGQKTTTGPNPIAQIFPQMSLNADYYFMGGRPNMLDYLYVVRGDTASIYDPNRGRPMTATTIKISDTWAGLEPSIPRTRLAPLRQRARARLPANWANVDVAETLGQTALTLATPMRVNQGSYPTCGQAAVIFCLAQYFPDLYVDYFLGALGRGGLPGTGTIKAHSRTFKARDKTYDEPWLPNMGITSNDWVLTALLRDDASQFMRVKNDGADVRNGITTPNEMRFQLNHLLPKSGTARVNRAFHPRMREAALKWAHEARHRGGVAIHLVCAEIVPGGPVSSFANHWVTHLGGLNISHGNRSLRSNDDRYRMRVQSWGAAHNISWSGDQLKSIKKGYYGSVRWVP</sequence>
<dbReference type="RefSeq" id="WP_222869605.1">
    <property type="nucleotide sequence ID" value="NZ_CP143423.1"/>
</dbReference>
<name>A0ABZ2BQS8_9RHOB</name>
<evidence type="ECO:0000313" key="2">
    <source>
        <dbReference type="Proteomes" id="UP001318682"/>
    </source>
</evidence>